<dbReference type="OrthoDB" id="5587616at2759"/>
<evidence type="ECO:0000313" key="1">
    <source>
        <dbReference type="EMBL" id="KAA0046963.1"/>
    </source>
</evidence>
<reference evidence="3 4" key="1">
    <citation type="submission" date="2019-08" db="EMBL/GenBank/DDBJ databases">
        <title>Draft genome sequences of two oriental melons (Cucumis melo L. var makuwa).</title>
        <authorList>
            <person name="Kwon S.-Y."/>
        </authorList>
    </citation>
    <scope>NUCLEOTIDE SEQUENCE [LARGE SCALE GENOMIC DNA]</scope>
    <source>
        <strain evidence="4">cv. Chang Bougi</strain>
        <strain evidence="3">cv. SW 3</strain>
        <tissue evidence="1">Leaf</tissue>
    </source>
</reference>
<dbReference type="EMBL" id="SSTD01014035">
    <property type="protein sequence ID" value="TYK04819.1"/>
    <property type="molecule type" value="Genomic_DNA"/>
</dbReference>
<name>A0A5A7TTS1_CUCMM</name>
<gene>
    <name evidence="2" type="ORF">E5676_scaffold68G001440</name>
    <name evidence="1" type="ORF">E6C27_scaffold230G001470</name>
</gene>
<comment type="caution">
    <text evidence="1">The sequence shown here is derived from an EMBL/GenBank/DDBJ whole genome shotgun (WGS) entry which is preliminary data.</text>
</comment>
<sequence length="272" mass="30387">MCPSYTEWVYHGEPVNLYRGTMSNFPAGFDKSDSLLDFNVEEFNNVGGTSSVGDIYLSTYYCTPRRQKHSRSLELDRYVAQNGKILISIALGQNNPISPHVVVTLEYIELVKGGLQQWFVLDFIDSALLGLLSIKCSFAERSSGGRTIAILRSSVILNRLVPTHPNIDTSYATTTLLDNFRAARAKQPYNQSSDAKSFLQRQHELAEQRGHLIDHVKLFKKTHARGGQFVSSTTADSHNQMLKLQSQPTPEGSQPLSGDEICETVLGRRLSY</sequence>
<dbReference type="AlphaFoldDB" id="A0A5A7TTS1"/>
<proteinExistence type="predicted"/>
<dbReference type="EMBL" id="SSTE01013576">
    <property type="protein sequence ID" value="KAA0046963.1"/>
    <property type="molecule type" value="Genomic_DNA"/>
</dbReference>
<dbReference type="Proteomes" id="UP000321393">
    <property type="component" value="Unassembled WGS sequence"/>
</dbReference>
<evidence type="ECO:0000313" key="3">
    <source>
        <dbReference type="Proteomes" id="UP000321393"/>
    </source>
</evidence>
<dbReference type="Proteomes" id="UP000321947">
    <property type="component" value="Unassembled WGS sequence"/>
</dbReference>
<protein>
    <submittedName>
        <fullName evidence="1">CACTA en-spm transposon protein</fullName>
    </submittedName>
</protein>
<evidence type="ECO:0000313" key="2">
    <source>
        <dbReference type="EMBL" id="TYK04819.1"/>
    </source>
</evidence>
<accession>A0A5A7TTS1</accession>
<evidence type="ECO:0000313" key="4">
    <source>
        <dbReference type="Proteomes" id="UP000321947"/>
    </source>
</evidence>
<organism evidence="1 3">
    <name type="scientific">Cucumis melo var. makuwa</name>
    <name type="common">Oriental melon</name>
    <dbReference type="NCBI Taxonomy" id="1194695"/>
    <lineage>
        <taxon>Eukaryota</taxon>
        <taxon>Viridiplantae</taxon>
        <taxon>Streptophyta</taxon>
        <taxon>Embryophyta</taxon>
        <taxon>Tracheophyta</taxon>
        <taxon>Spermatophyta</taxon>
        <taxon>Magnoliopsida</taxon>
        <taxon>eudicotyledons</taxon>
        <taxon>Gunneridae</taxon>
        <taxon>Pentapetalae</taxon>
        <taxon>rosids</taxon>
        <taxon>fabids</taxon>
        <taxon>Cucurbitales</taxon>
        <taxon>Cucurbitaceae</taxon>
        <taxon>Benincaseae</taxon>
        <taxon>Cucumis</taxon>
    </lineage>
</organism>